<protein>
    <recommendedName>
        <fullName evidence="3 8">Histidinol-phosphatase</fullName>
        <shortName evidence="8">HolPase</shortName>
        <ecNumber evidence="3 8">3.1.3.15</ecNumber>
    </recommendedName>
</protein>
<evidence type="ECO:0000256" key="5">
    <source>
        <dbReference type="ARBA" id="ARBA00022801"/>
    </source>
</evidence>
<comment type="similarity">
    <text evidence="2 8">Belongs to the PHP hydrolase family. HisK subfamily.</text>
</comment>
<dbReference type="Pfam" id="PF02811">
    <property type="entry name" value="PHP"/>
    <property type="match status" value="1"/>
</dbReference>
<organism evidence="10 11">
    <name type="scientific">Acidaminococcus fermentans</name>
    <dbReference type="NCBI Taxonomy" id="905"/>
    <lineage>
        <taxon>Bacteria</taxon>
        <taxon>Bacillati</taxon>
        <taxon>Bacillota</taxon>
        <taxon>Negativicutes</taxon>
        <taxon>Acidaminococcales</taxon>
        <taxon>Acidaminococcaceae</taxon>
        <taxon>Acidaminococcus</taxon>
    </lineage>
</organism>
<dbReference type="Gene3D" id="3.20.20.140">
    <property type="entry name" value="Metal-dependent hydrolases"/>
    <property type="match status" value="1"/>
</dbReference>
<feature type="domain" description="PHP" evidence="9">
    <location>
        <begin position="4"/>
        <end position="188"/>
    </location>
</feature>
<gene>
    <name evidence="10" type="ORF">SAMN05216495_10597</name>
</gene>
<dbReference type="GO" id="GO:0000105">
    <property type="term" value="P:L-histidine biosynthetic process"/>
    <property type="evidence" value="ECO:0007669"/>
    <property type="project" value="UniProtKB-UniRule"/>
</dbReference>
<dbReference type="InterPro" id="IPR010140">
    <property type="entry name" value="Histidinol_P_phosphatase_HisJ"/>
</dbReference>
<evidence type="ECO:0000313" key="11">
    <source>
        <dbReference type="Proteomes" id="UP000182379"/>
    </source>
</evidence>
<evidence type="ECO:0000256" key="4">
    <source>
        <dbReference type="ARBA" id="ARBA00022605"/>
    </source>
</evidence>
<keyword evidence="5 8" id="KW-0378">Hydrolase</keyword>
<dbReference type="UniPathway" id="UPA00031">
    <property type="reaction ID" value="UER00013"/>
</dbReference>
<dbReference type="GeneID" id="78333891"/>
<evidence type="ECO:0000256" key="7">
    <source>
        <dbReference type="ARBA" id="ARBA00049158"/>
    </source>
</evidence>
<dbReference type="PANTHER" id="PTHR21039:SF0">
    <property type="entry name" value="HISTIDINOL-PHOSPHATASE"/>
    <property type="match status" value="1"/>
</dbReference>
<accession>A0A1H2W6R7</accession>
<dbReference type="GO" id="GO:0005737">
    <property type="term" value="C:cytoplasm"/>
    <property type="evidence" value="ECO:0007669"/>
    <property type="project" value="TreeGrafter"/>
</dbReference>
<keyword evidence="6 8" id="KW-0368">Histidine biosynthesis</keyword>
<sequence>MLFDTHTHADYSCDAEQTIGEAAAAAKARGIGIILTEHWDRYYPTNPEMFLFDIDDYFKKDGPFRSDRVLLGIEVGLQPRAIEEDRKMVQAHPFDEVVGSMHCFDGLDMYEPTTYDGLTKDQAVRRYLEDSVRCLERKPDFDSYGHIDYISRYMPYPDPNLYYEDHPELWDRVFRLLIAGDKALEINTRRLGDDSTIPPLMKLYKRFRELGGKYATLGSDAHYKEHVGRDFAKGKQIADEAGLTLVYYKDRKRMLCE</sequence>
<keyword evidence="4 8" id="KW-0028">Amino-acid biosynthesis</keyword>
<dbReference type="GO" id="GO:0004401">
    <property type="term" value="F:histidinol-phosphatase activity"/>
    <property type="evidence" value="ECO:0007669"/>
    <property type="project" value="UniProtKB-UniRule"/>
</dbReference>
<dbReference type="EC" id="3.1.3.15" evidence="3 8"/>
<proteinExistence type="inferred from homology"/>
<dbReference type="SUPFAM" id="SSF89550">
    <property type="entry name" value="PHP domain-like"/>
    <property type="match status" value="1"/>
</dbReference>
<evidence type="ECO:0000313" key="10">
    <source>
        <dbReference type="EMBL" id="SDW75779.1"/>
    </source>
</evidence>
<evidence type="ECO:0000256" key="3">
    <source>
        <dbReference type="ARBA" id="ARBA00013085"/>
    </source>
</evidence>
<name>A0A1H2W6R7_ACIFE</name>
<dbReference type="Proteomes" id="UP000182379">
    <property type="component" value="Unassembled WGS sequence"/>
</dbReference>
<evidence type="ECO:0000259" key="9">
    <source>
        <dbReference type="Pfam" id="PF02811"/>
    </source>
</evidence>
<evidence type="ECO:0000256" key="6">
    <source>
        <dbReference type="ARBA" id="ARBA00023102"/>
    </source>
</evidence>
<evidence type="ECO:0000256" key="1">
    <source>
        <dbReference type="ARBA" id="ARBA00004970"/>
    </source>
</evidence>
<dbReference type="AlphaFoldDB" id="A0A1H2W6R7"/>
<comment type="pathway">
    <text evidence="1 8">Amino-acid biosynthesis; L-histidine biosynthesis; L-histidine from 5-phospho-alpha-D-ribose 1-diphosphate: step 8/9.</text>
</comment>
<dbReference type="OMA" id="THHSYDS"/>
<dbReference type="PANTHER" id="PTHR21039">
    <property type="entry name" value="HISTIDINOL PHOSPHATASE-RELATED"/>
    <property type="match status" value="1"/>
</dbReference>
<dbReference type="EMBL" id="FNOP01000005">
    <property type="protein sequence ID" value="SDW75779.1"/>
    <property type="molecule type" value="Genomic_DNA"/>
</dbReference>
<evidence type="ECO:0000256" key="2">
    <source>
        <dbReference type="ARBA" id="ARBA00009152"/>
    </source>
</evidence>
<reference evidence="10 11" key="1">
    <citation type="submission" date="2016-10" db="EMBL/GenBank/DDBJ databases">
        <authorList>
            <person name="Varghese N."/>
            <person name="Submissions S."/>
        </authorList>
    </citation>
    <scope>NUCLEOTIDE SEQUENCE [LARGE SCALE GENOMIC DNA]</scope>
    <source>
        <strain evidence="10 11">WCC6</strain>
    </source>
</reference>
<comment type="catalytic activity">
    <reaction evidence="7 8">
        <text>L-histidinol phosphate + H2O = L-histidinol + phosphate</text>
        <dbReference type="Rhea" id="RHEA:14465"/>
        <dbReference type="ChEBI" id="CHEBI:15377"/>
        <dbReference type="ChEBI" id="CHEBI:43474"/>
        <dbReference type="ChEBI" id="CHEBI:57699"/>
        <dbReference type="ChEBI" id="CHEBI:57980"/>
        <dbReference type="EC" id="3.1.3.15"/>
    </reaction>
</comment>
<dbReference type="InterPro" id="IPR004013">
    <property type="entry name" value="PHP_dom"/>
</dbReference>
<dbReference type="NCBIfam" id="TIGR01856">
    <property type="entry name" value="hisJ_fam"/>
    <property type="match status" value="1"/>
</dbReference>
<dbReference type="InterPro" id="IPR016195">
    <property type="entry name" value="Pol/histidinol_Pase-like"/>
</dbReference>
<comment type="caution">
    <text evidence="10">The sequence shown here is derived from an EMBL/GenBank/DDBJ whole genome shotgun (WGS) entry which is preliminary data.</text>
</comment>
<evidence type="ECO:0000256" key="8">
    <source>
        <dbReference type="RuleBase" id="RU366003"/>
    </source>
</evidence>
<dbReference type="RefSeq" id="WP_012937540.1">
    <property type="nucleotide sequence ID" value="NZ_CALAKB010000006.1"/>
</dbReference>